<dbReference type="RefSeq" id="WP_132292883.1">
    <property type="nucleotide sequence ID" value="NZ_SKBM01000020.1"/>
</dbReference>
<sequence length="194" mass="21321">MRPVLMLGLFATAWPALAQDAPPPLKPARDVAITYRAASSPVPGLDIQLRTLVSAATGRQRQENSGLVGITDPRAKRRLMFSMDRQDGLYGRVIEQPISDDEMSLEEVARDPDFRVTRHGTETVAGLSCTVWRVREAQEPEAEARELCLTADGLMLRSRAQKGGMRESIEAVSVEYAPLDPALFAPPAGWPVQR</sequence>
<dbReference type="Proteomes" id="UP000295023">
    <property type="component" value="Unassembled WGS sequence"/>
</dbReference>
<comment type="caution">
    <text evidence="2">The sequence shown here is derived from an EMBL/GenBank/DDBJ whole genome shotgun (WGS) entry which is preliminary data.</text>
</comment>
<name>A0A4R4DBF8_9PROT</name>
<dbReference type="AlphaFoldDB" id="A0A4R4DBF8"/>
<organism evidence="2 3">
    <name type="scientific">Roseicella aquatilis</name>
    <dbReference type="NCBI Taxonomy" id="2527868"/>
    <lineage>
        <taxon>Bacteria</taxon>
        <taxon>Pseudomonadati</taxon>
        <taxon>Pseudomonadota</taxon>
        <taxon>Alphaproteobacteria</taxon>
        <taxon>Acetobacterales</taxon>
        <taxon>Roseomonadaceae</taxon>
        <taxon>Roseicella</taxon>
    </lineage>
</organism>
<accession>A0A4R4DBF8</accession>
<gene>
    <name evidence="2" type="ORF">EXY23_18565</name>
</gene>
<proteinExistence type="predicted"/>
<dbReference type="OrthoDB" id="7268862at2"/>
<reference evidence="2 3" key="1">
    <citation type="submission" date="2019-03" db="EMBL/GenBank/DDBJ databases">
        <title>Paracraurococcus aquatilis NE82 genome sequence.</title>
        <authorList>
            <person name="Zhao Y."/>
            <person name="Du Z."/>
        </authorList>
    </citation>
    <scope>NUCLEOTIDE SEQUENCE [LARGE SCALE GENOMIC DNA]</scope>
    <source>
        <strain evidence="2 3">NE82</strain>
    </source>
</reference>
<keyword evidence="3" id="KW-1185">Reference proteome</keyword>
<dbReference type="EMBL" id="SKBM01000020">
    <property type="protein sequence ID" value="TCZ57148.1"/>
    <property type="molecule type" value="Genomic_DNA"/>
</dbReference>
<evidence type="ECO:0000313" key="2">
    <source>
        <dbReference type="EMBL" id="TCZ57148.1"/>
    </source>
</evidence>
<keyword evidence="1" id="KW-0732">Signal</keyword>
<evidence type="ECO:0000313" key="3">
    <source>
        <dbReference type="Proteomes" id="UP000295023"/>
    </source>
</evidence>
<evidence type="ECO:0000256" key="1">
    <source>
        <dbReference type="SAM" id="SignalP"/>
    </source>
</evidence>
<feature type="signal peptide" evidence="1">
    <location>
        <begin position="1"/>
        <end position="18"/>
    </location>
</feature>
<feature type="chain" id="PRO_5020360110" evidence="1">
    <location>
        <begin position="19"/>
        <end position="194"/>
    </location>
</feature>
<protein>
    <submittedName>
        <fullName evidence="2">Uncharacterized protein</fullName>
    </submittedName>
</protein>